<dbReference type="PROSITE" id="PS50191">
    <property type="entry name" value="CRAL_TRIO"/>
    <property type="match status" value="1"/>
</dbReference>
<comment type="caution">
    <text evidence="3">The sequence shown here is derived from an EMBL/GenBank/DDBJ whole genome shotgun (WGS) entry which is preliminary data.</text>
</comment>
<evidence type="ECO:0000259" key="1">
    <source>
        <dbReference type="PROSITE" id="PS50191"/>
    </source>
</evidence>
<dbReference type="Proteomes" id="UP000708208">
    <property type="component" value="Unassembled WGS sequence"/>
</dbReference>
<gene>
    <name evidence="3" type="ORF">AFUS01_LOCUS19303</name>
</gene>
<organism evidence="3 4">
    <name type="scientific">Allacma fusca</name>
    <dbReference type="NCBI Taxonomy" id="39272"/>
    <lineage>
        <taxon>Eukaryota</taxon>
        <taxon>Metazoa</taxon>
        <taxon>Ecdysozoa</taxon>
        <taxon>Arthropoda</taxon>
        <taxon>Hexapoda</taxon>
        <taxon>Collembola</taxon>
        <taxon>Symphypleona</taxon>
        <taxon>Sminthuridae</taxon>
        <taxon>Allacma</taxon>
    </lineage>
</organism>
<dbReference type="EMBL" id="CAJVCH010198052">
    <property type="protein sequence ID" value="CAG7730679.1"/>
    <property type="molecule type" value="Genomic_DNA"/>
</dbReference>
<reference evidence="3" key="1">
    <citation type="submission" date="2021-06" db="EMBL/GenBank/DDBJ databases">
        <authorList>
            <person name="Hodson N. C."/>
            <person name="Mongue J. A."/>
            <person name="Jaron S. K."/>
        </authorList>
    </citation>
    <scope>NUCLEOTIDE SEQUENCE</scope>
</reference>
<sequence>MVEPTQEELKLLKLFKKKVDDLELTSGQSTNHDLLRWIRARNNNLEKAEEMLRKSIAWRRENDIDNILTWTAPADITSRCHVKMEGSDEDNSPILTSFLGRVDMKRIYQLGLRGEYLKFSSQLFERILEKCRNRTTRDGHPVTQFILIVDMEGFSSSTLMSKGAINMSLDYLKIFEANYPETLKKFVLVNANNVTMMMYNLAKHLMSAETMRKFQILGTEPSKWKPVLLEIVPADQLCPRFGGTKKCESSCCCPDVGNKDLYQSVTIGAGKQFVQQIEAQEIGNKIKWAFSTSAYDIQFSVLYNDDIVVPQKKIEASGGMEEGTLECEHTGVYTLLFNNSHSRFRSKQLSYQVQLLNCASDWVNLCWYEGRDQETKKNGSICQTLTPALTDVTSIGHNHPEDITVWSIAAKFEVNPWGRNEISHGFT</sequence>
<dbReference type="PROSITE" id="PS50866">
    <property type="entry name" value="GOLD"/>
    <property type="match status" value="1"/>
</dbReference>
<evidence type="ECO:0000259" key="2">
    <source>
        <dbReference type="PROSITE" id="PS50866"/>
    </source>
</evidence>
<dbReference type="PANTHER" id="PTHR23324">
    <property type="entry name" value="SEC14 RELATED PROTEIN"/>
    <property type="match status" value="1"/>
</dbReference>
<protein>
    <recommendedName>
        <fullName evidence="5">CRAL-TRIO domain-containing protein</fullName>
    </recommendedName>
</protein>
<dbReference type="OrthoDB" id="1434354at2759"/>
<dbReference type="GO" id="GO:0005737">
    <property type="term" value="C:cytoplasm"/>
    <property type="evidence" value="ECO:0007669"/>
    <property type="project" value="TreeGrafter"/>
</dbReference>
<name>A0A8J2K3L7_9HEXA</name>
<feature type="domain" description="CRAL-TRIO" evidence="1">
    <location>
        <begin position="72"/>
        <end position="249"/>
    </location>
</feature>
<dbReference type="InterPro" id="IPR009038">
    <property type="entry name" value="GOLD_dom"/>
</dbReference>
<proteinExistence type="predicted"/>
<dbReference type="PANTHER" id="PTHR23324:SF87">
    <property type="entry name" value="CRAL-TRIO DOMAIN-CONTAINING PROTEIN C34C12.6"/>
    <property type="match status" value="1"/>
</dbReference>
<accession>A0A8J2K3L7</accession>
<dbReference type="Pfam" id="PF00650">
    <property type="entry name" value="CRAL_TRIO"/>
    <property type="match status" value="1"/>
</dbReference>
<evidence type="ECO:0000313" key="4">
    <source>
        <dbReference type="Proteomes" id="UP000708208"/>
    </source>
</evidence>
<dbReference type="AlphaFoldDB" id="A0A8J2K3L7"/>
<dbReference type="SMART" id="SM00516">
    <property type="entry name" value="SEC14"/>
    <property type="match status" value="1"/>
</dbReference>
<dbReference type="InterPro" id="IPR051064">
    <property type="entry name" value="SEC14/CRAL-TRIO_domain"/>
</dbReference>
<evidence type="ECO:0008006" key="5">
    <source>
        <dbReference type="Google" id="ProtNLM"/>
    </source>
</evidence>
<feature type="domain" description="GOLD" evidence="2">
    <location>
        <begin position="258"/>
        <end position="355"/>
    </location>
</feature>
<dbReference type="CDD" id="cd00170">
    <property type="entry name" value="SEC14"/>
    <property type="match status" value="1"/>
</dbReference>
<dbReference type="InterPro" id="IPR001251">
    <property type="entry name" value="CRAL-TRIO_dom"/>
</dbReference>
<evidence type="ECO:0000313" key="3">
    <source>
        <dbReference type="EMBL" id="CAG7730679.1"/>
    </source>
</evidence>
<keyword evidence="4" id="KW-1185">Reference proteome</keyword>